<evidence type="ECO:0000256" key="1">
    <source>
        <dbReference type="ARBA" id="ARBA00005234"/>
    </source>
</evidence>
<dbReference type="Gene3D" id="3.40.395.10">
    <property type="entry name" value="Adenoviral Proteinase, Chain A"/>
    <property type="match status" value="1"/>
</dbReference>
<evidence type="ECO:0000259" key="4">
    <source>
        <dbReference type="PROSITE" id="PS50600"/>
    </source>
</evidence>
<feature type="domain" description="Ubiquitin-like protease family profile" evidence="4">
    <location>
        <begin position="57"/>
        <end position="218"/>
    </location>
</feature>
<feature type="non-terminal residue" evidence="5">
    <location>
        <position position="1"/>
    </location>
</feature>
<dbReference type="GO" id="GO:0008234">
    <property type="term" value="F:cysteine-type peptidase activity"/>
    <property type="evidence" value="ECO:0007669"/>
    <property type="project" value="InterPro"/>
</dbReference>
<evidence type="ECO:0000256" key="3">
    <source>
        <dbReference type="ARBA" id="ARBA00022801"/>
    </source>
</evidence>
<dbReference type="GO" id="GO:0006508">
    <property type="term" value="P:proteolysis"/>
    <property type="evidence" value="ECO:0007669"/>
    <property type="project" value="UniProtKB-KW"/>
</dbReference>
<dbReference type="PROSITE" id="PS50600">
    <property type="entry name" value="ULP_PROTEASE"/>
    <property type="match status" value="1"/>
</dbReference>
<dbReference type="SUPFAM" id="SSF54001">
    <property type="entry name" value="Cysteine proteinases"/>
    <property type="match status" value="1"/>
</dbReference>
<sequence length="218" mass="25534">FWSLAEDAREAQALWRRAWGMLLEREKKVQMDSSTTEYVQAAFTALKELPWKGVVKGFREKEEVETLARWLTTDWLATTHEHQMLETLADDLALDESSPDTIPITFFAHTLSRGFYNPEAYRTGREWRWVRRLGDVFATGQRKRFGTIANINENHWVAIAFNCEEKAIYYGDPMGGAVPKHLRDHYNWWIYEHLGEAYCWKNLPIPPQRDLHSFGILA</sequence>
<dbReference type="GO" id="GO:0019783">
    <property type="term" value="F:ubiquitin-like protein peptidase activity"/>
    <property type="evidence" value="ECO:0007669"/>
    <property type="project" value="UniProtKB-ARBA"/>
</dbReference>
<evidence type="ECO:0000313" key="6">
    <source>
        <dbReference type="Proteomes" id="UP001218218"/>
    </source>
</evidence>
<dbReference type="InterPro" id="IPR038765">
    <property type="entry name" value="Papain-like_cys_pep_sf"/>
</dbReference>
<comment type="caution">
    <text evidence="5">The sequence shown here is derived from an EMBL/GenBank/DDBJ whole genome shotgun (WGS) entry which is preliminary data.</text>
</comment>
<proteinExistence type="inferred from homology"/>
<keyword evidence="3" id="KW-0378">Hydrolase</keyword>
<dbReference type="InterPro" id="IPR003653">
    <property type="entry name" value="Peptidase_C48_C"/>
</dbReference>
<protein>
    <recommendedName>
        <fullName evidence="4">Ubiquitin-like protease family profile domain-containing protein</fullName>
    </recommendedName>
</protein>
<name>A0AAD7EE34_9AGAR</name>
<feature type="non-terminal residue" evidence="5">
    <location>
        <position position="218"/>
    </location>
</feature>
<evidence type="ECO:0000313" key="5">
    <source>
        <dbReference type="EMBL" id="KAJ7315591.1"/>
    </source>
</evidence>
<dbReference type="Proteomes" id="UP001218218">
    <property type="component" value="Unassembled WGS sequence"/>
</dbReference>
<keyword evidence="6" id="KW-1185">Reference proteome</keyword>
<keyword evidence="2" id="KW-0645">Protease</keyword>
<dbReference type="EMBL" id="JARIHO010000061">
    <property type="protein sequence ID" value="KAJ7315591.1"/>
    <property type="molecule type" value="Genomic_DNA"/>
</dbReference>
<comment type="similarity">
    <text evidence="1">Belongs to the peptidase C48 family.</text>
</comment>
<evidence type="ECO:0000256" key="2">
    <source>
        <dbReference type="ARBA" id="ARBA00022670"/>
    </source>
</evidence>
<reference evidence="5" key="1">
    <citation type="submission" date="2023-03" db="EMBL/GenBank/DDBJ databases">
        <title>Massive genome expansion in bonnet fungi (Mycena s.s.) driven by repeated elements and novel gene families across ecological guilds.</title>
        <authorList>
            <consortium name="Lawrence Berkeley National Laboratory"/>
            <person name="Harder C.B."/>
            <person name="Miyauchi S."/>
            <person name="Viragh M."/>
            <person name="Kuo A."/>
            <person name="Thoen E."/>
            <person name="Andreopoulos B."/>
            <person name="Lu D."/>
            <person name="Skrede I."/>
            <person name="Drula E."/>
            <person name="Henrissat B."/>
            <person name="Morin E."/>
            <person name="Kohler A."/>
            <person name="Barry K."/>
            <person name="LaButti K."/>
            <person name="Morin E."/>
            <person name="Salamov A."/>
            <person name="Lipzen A."/>
            <person name="Mereny Z."/>
            <person name="Hegedus B."/>
            <person name="Baldrian P."/>
            <person name="Stursova M."/>
            <person name="Weitz H."/>
            <person name="Taylor A."/>
            <person name="Grigoriev I.V."/>
            <person name="Nagy L.G."/>
            <person name="Martin F."/>
            <person name="Kauserud H."/>
        </authorList>
    </citation>
    <scope>NUCLEOTIDE SEQUENCE</scope>
    <source>
        <strain evidence="5">CBHHK002</strain>
    </source>
</reference>
<gene>
    <name evidence="5" type="ORF">DFH08DRAFT_673664</name>
</gene>
<organism evidence="5 6">
    <name type="scientific">Mycena albidolilacea</name>
    <dbReference type="NCBI Taxonomy" id="1033008"/>
    <lineage>
        <taxon>Eukaryota</taxon>
        <taxon>Fungi</taxon>
        <taxon>Dikarya</taxon>
        <taxon>Basidiomycota</taxon>
        <taxon>Agaricomycotina</taxon>
        <taxon>Agaricomycetes</taxon>
        <taxon>Agaricomycetidae</taxon>
        <taxon>Agaricales</taxon>
        <taxon>Marasmiineae</taxon>
        <taxon>Mycenaceae</taxon>
        <taxon>Mycena</taxon>
    </lineage>
</organism>
<dbReference type="AlphaFoldDB" id="A0AAD7EE34"/>
<accession>A0AAD7EE34</accession>